<feature type="signal peptide" evidence="1">
    <location>
        <begin position="1"/>
        <end position="19"/>
    </location>
</feature>
<accession>A0AAV7PSG1</accession>
<feature type="chain" id="PRO_5043473793" description="Secreted protein" evidence="1">
    <location>
        <begin position="20"/>
        <end position="90"/>
    </location>
</feature>
<comment type="caution">
    <text evidence="2">The sequence shown here is derived from an EMBL/GenBank/DDBJ whole genome shotgun (WGS) entry which is preliminary data.</text>
</comment>
<protein>
    <recommendedName>
        <fullName evidence="4">Secreted protein</fullName>
    </recommendedName>
</protein>
<name>A0AAV7PSG1_PLEWA</name>
<reference evidence="2" key="1">
    <citation type="journal article" date="2022" name="bioRxiv">
        <title>Sequencing and chromosome-scale assembly of the giantPleurodeles waltlgenome.</title>
        <authorList>
            <person name="Brown T."/>
            <person name="Elewa A."/>
            <person name="Iarovenko S."/>
            <person name="Subramanian E."/>
            <person name="Araus A.J."/>
            <person name="Petzold A."/>
            <person name="Susuki M."/>
            <person name="Suzuki K.-i.T."/>
            <person name="Hayashi T."/>
            <person name="Toyoda A."/>
            <person name="Oliveira C."/>
            <person name="Osipova E."/>
            <person name="Leigh N.D."/>
            <person name="Simon A."/>
            <person name="Yun M.H."/>
        </authorList>
    </citation>
    <scope>NUCLEOTIDE SEQUENCE</scope>
    <source>
        <strain evidence="2">20211129_DDA</strain>
        <tissue evidence="2">Liver</tissue>
    </source>
</reference>
<keyword evidence="1" id="KW-0732">Signal</keyword>
<organism evidence="2 3">
    <name type="scientific">Pleurodeles waltl</name>
    <name type="common">Iberian ribbed newt</name>
    <dbReference type="NCBI Taxonomy" id="8319"/>
    <lineage>
        <taxon>Eukaryota</taxon>
        <taxon>Metazoa</taxon>
        <taxon>Chordata</taxon>
        <taxon>Craniata</taxon>
        <taxon>Vertebrata</taxon>
        <taxon>Euteleostomi</taxon>
        <taxon>Amphibia</taxon>
        <taxon>Batrachia</taxon>
        <taxon>Caudata</taxon>
        <taxon>Salamandroidea</taxon>
        <taxon>Salamandridae</taxon>
        <taxon>Pleurodelinae</taxon>
        <taxon>Pleurodeles</taxon>
    </lineage>
</organism>
<dbReference type="Proteomes" id="UP001066276">
    <property type="component" value="Chromosome 7"/>
</dbReference>
<gene>
    <name evidence="2" type="ORF">NDU88_009571</name>
</gene>
<proteinExistence type="predicted"/>
<evidence type="ECO:0000313" key="3">
    <source>
        <dbReference type="Proteomes" id="UP001066276"/>
    </source>
</evidence>
<evidence type="ECO:0000256" key="1">
    <source>
        <dbReference type="SAM" id="SignalP"/>
    </source>
</evidence>
<evidence type="ECO:0008006" key="4">
    <source>
        <dbReference type="Google" id="ProtNLM"/>
    </source>
</evidence>
<keyword evidence="3" id="KW-1185">Reference proteome</keyword>
<dbReference type="EMBL" id="JANPWB010000011">
    <property type="protein sequence ID" value="KAJ1131232.1"/>
    <property type="molecule type" value="Genomic_DNA"/>
</dbReference>
<evidence type="ECO:0000313" key="2">
    <source>
        <dbReference type="EMBL" id="KAJ1131232.1"/>
    </source>
</evidence>
<dbReference type="AlphaFoldDB" id="A0AAV7PSG1"/>
<sequence>MCLVCLALLVLLGLRAGGGSTVLDDSLPLSHLQPRQNRGEQPPLSRLSPLPPAALALTLLLRWPWRCGFGASGFRATDGASAFRTDGRTC</sequence>